<protein>
    <recommendedName>
        <fullName evidence="5">Glycosyltransferase A (GT-A) superfamily protein (DUF2064 family)</fullName>
    </recommendedName>
</protein>
<keyword evidence="4" id="KW-1185">Reference proteome</keyword>
<evidence type="ECO:0000313" key="1">
    <source>
        <dbReference type="EMBL" id="PPK53364.1"/>
    </source>
</evidence>
<dbReference type="OrthoDB" id="9798250at2"/>
<evidence type="ECO:0008006" key="5">
    <source>
        <dbReference type="Google" id="ProtNLM"/>
    </source>
</evidence>
<dbReference type="AlphaFoldDB" id="A0A2S6GA91"/>
<dbReference type="Gene3D" id="3.90.550.10">
    <property type="entry name" value="Spore Coat Polysaccharide Biosynthesis Protein SpsA, Chain A"/>
    <property type="match status" value="1"/>
</dbReference>
<reference evidence="2 3" key="2">
    <citation type="submission" date="2018-02" db="EMBL/GenBank/DDBJ databases">
        <title>Subsurface microbial communities from deep shales in Ohio and West Virginia, USA.</title>
        <authorList>
            <person name="Wrighton K."/>
        </authorList>
    </citation>
    <scope>NUCLEOTIDE SEQUENCE [LARGE SCALE GENOMIC DNA]</scope>
    <source>
        <strain evidence="2 3">UTICA-S1B9</strain>
    </source>
</reference>
<dbReference type="PANTHER" id="PTHR36529">
    <property type="entry name" value="SLL1095 PROTEIN"/>
    <property type="match status" value="1"/>
</dbReference>
<comment type="caution">
    <text evidence="2">The sequence shown here is derived from an EMBL/GenBank/DDBJ whole genome shotgun (WGS) entry which is preliminary data.</text>
</comment>
<gene>
    <name evidence="2" type="ORF">B0H24_1002165</name>
    <name evidence="1" type="ORF">BY455_102165</name>
</gene>
<organism evidence="2 3">
    <name type="scientific">Marinobacter persicus</name>
    <dbReference type="NCBI Taxonomy" id="930118"/>
    <lineage>
        <taxon>Bacteria</taxon>
        <taxon>Pseudomonadati</taxon>
        <taxon>Pseudomonadota</taxon>
        <taxon>Gammaproteobacteria</taxon>
        <taxon>Pseudomonadales</taxon>
        <taxon>Marinobacteraceae</taxon>
        <taxon>Marinobacter</taxon>
    </lineage>
</organism>
<accession>A0A2S6GA91</accession>
<proteinExistence type="predicted"/>
<dbReference type="NCBIfam" id="TIGR04282">
    <property type="entry name" value="glyco_like_cofC"/>
    <property type="match status" value="1"/>
</dbReference>
<name>A0A2S6GA91_9GAMM</name>
<dbReference type="PANTHER" id="PTHR36529:SF1">
    <property type="entry name" value="GLYCOSYLTRANSFERASE"/>
    <property type="match status" value="1"/>
</dbReference>
<evidence type="ECO:0000313" key="2">
    <source>
        <dbReference type="EMBL" id="PPK56201.1"/>
    </source>
</evidence>
<dbReference type="InterPro" id="IPR018641">
    <property type="entry name" value="Trfase_1_rSAM/seldom-assoc"/>
</dbReference>
<dbReference type="Proteomes" id="UP000239446">
    <property type="component" value="Unassembled WGS sequence"/>
</dbReference>
<reference evidence="1 4" key="1">
    <citation type="submission" date="2018-02" db="EMBL/GenBank/DDBJ databases">
        <title>Deep subsurface shale carbon reservoir microbial communities from Ohio and West Virginia, USA.</title>
        <authorList>
            <person name="Wrighton K."/>
        </authorList>
    </citation>
    <scope>NUCLEOTIDE SEQUENCE [LARGE SCALE GENOMIC DNA]</scope>
    <source>
        <strain evidence="1 4">UTICA-S1B6</strain>
    </source>
</reference>
<dbReference type="Proteomes" id="UP000239648">
    <property type="component" value="Unassembled WGS sequence"/>
</dbReference>
<dbReference type="Pfam" id="PF09837">
    <property type="entry name" value="DUF2064"/>
    <property type="match status" value="1"/>
</dbReference>
<evidence type="ECO:0000313" key="4">
    <source>
        <dbReference type="Proteomes" id="UP000239648"/>
    </source>
</evidence>
<dbReference type="InterPro" id="IPR029044">
    <property type="entry name" value="Nucleotide-diphossugar_trans"/>
</dbReference>
<evidence type="ECO:0000313" key="3">
    <source>
        <dbReference type="Proteomes" id="UP000239446"/>
    </source>
</evidence>
<dbReference type="SUPFAM" id="SSF53448">
    <property type="entry name" value="Nucleotide-diphospho-sugar transferases"/>
    <property type="match status" value="1"/>
</dbReference>
<dbReference type="RefSeq" id="WP_104414947.1">
    <property type="nucleotide sequence ID" value="NZ_PTIT01000002.1"/>
</dbReference>
<sequence>MTPVRIIIIAKEPRPGFAKTRLMPALGARGAADLADRLLRHTFTQALAAKVGPVELCVAPDAETPYWQALVENASGNSGQPVALTQQIEGDLGTRMATAARRGLENGTPVMLIGTDCPTLDAGRLARMAATLAEHDACLCPVRDGGYSLLGLTRLDDALFQDIPWSTGQVASLTRQRLKQLGWCWQESELLMDVDEPADLHHLEEAHPQLARSEP</sequence>
<dbReference type="EMBL" id="PTIT01000002">
    <property type="protein sequence ID" value="PPK53364.1"/>
    <property type="molecule type" value="Genomic_DNA"/>
</dbReference>
<dbReference type="EMBL" id="PTIU01000002">
    <property type="protein sequence ID" value="PPK56201.1"/>
    <property type="molecule type" value="Genomic_DNA"/>
</dbReference>